<dbReference type="InterPro" id="IPR004934">
    <property type="entry name" value="TMOD"/>
</dbReference>
<keyword evidence="3" id="KW-0206">Cytoskeleton</keyword>
<evidence type="ECO:0000256" key="1">
    <source>
        <dbReference type="ARBA" id="ARBA00004245"/>
    </source>
</evidence>
<gene>
    <name evidence="7" type="primary">LOC100213204</name>
</gene>
<comment type="subcellular location">
    <subcellularLocation>
        <location evidence="1">Cytoplasm</location>
        <location evidence="1">Cytoskeleton</location>
    </subcellularLocation>
</comment>
<evidence type="ECO:0000256" key="4">
    <source>
        <dbReference type="SAM" id="Coils"/>
    </source>
</evidence>
<dbReference type="GeneID" id="100213204"/>
<dbReference type="PANTHER" id="PTHR10901:SF6">
    <property type="entry name" value="TROPOMODULIN, ISOFORM N"/>
    <property type="match status" value="1"/>
</dbReference>
<sequence length="409" mass="46625">MDEAFDLLDDLDEEELQKLNAELQNNDRLNAPNEKRREDDKERMFQKRDMVSKLDEMFIKKKAEATPISKPQSTGKVWKSTSLNADNKSINKVDASTVKLKNVPTNTLGNTNVKMEKKEYLDKEDEDLLNDLTEEELIQLAAENDIHGLVSQDQYQSVLSGEKPVVGGFHANQPIKGTEKRIMKSVSGEDLELDSVILMHCLRNDEDDLFSICINNVPLEINILKAIFDSLATSLKIKHLMLAAAGLNDDKVEPLLQALKTNTCLETLNLESNDLTSTFIEKLCRILENHPSIRELKCSHQKHGLGSKGEEALARLLNKNNKMLKVSYHFTVPSCRSAADRFQIKNQELQRQKRSQSEKFYNLSEEVKKRDEHPQRWMIPVQAENNSGIKAQLKEQMKNMKPVATNKLN</sequence>
<organism evidence="6 7">
    <name type="scientific">Hydra vulgaris</name>
    <name type="common">Hydra</name>
    <name type="synonym">Hydra attenuata</name>
    <dbReference type="NCBI Taxonomy" id="6087"/>
    <lineage>
        <taxon>Eukaryota</taxon>
        <taxon>Metazoa</taxon>
        <taxon>Cnidaria</taxon>
        <taxon>Hydrozoa</taxon>
        <taxon>Hydroidolina</taxon>
        <taxon>Anthoathecata</taxon>
        <taxon>Aplanulata</taxon>
        <taxon>Hydridae</taxon>
        <taxon>Hydra</taxon>
    </lineage>
</organism>
<evidence type="ECO:0000256" key="2">
    <source>
        <dbReference type="ARBA" id="ARBA00022490"/>
    </source>
</evidence>
<evidence type="ECO:0000313" key="6">
    <source>
        <dbReference type="Proteomes" id="UP001652625"/>
    </source>
</evidence>
<dbReference type="RefSeq" id="XP_065644345.1">
    <property type="nucleotide sequence ID" value="XM_065788273.1"/>
</dbReference>
<dbReference type="Proteomes" id="UP001652625">
    <property type="component" value="Chromosome 01"/>
</dbReference>
<dbReference type="Gene3D" id="3.80.10.10">
    <property type="entry name" value="Ribonuclease Inhibitor"/>
    <property type="match status" value="1"/>
</dbReference>
<feature type="coiled-coil region" evidence="4">
    <location>
        <begin position="339"/>
        <end position="366"/>
    </location>
</feature>
<keyword evidence="6" id="KW-1185">Reference proteome</keyword>
<reference evidence="7" key="2">
    <citation type="submission" date="2025-08" db="UniProtKB">
        <authorList>
            <consortium name="RefSeq"/>
        </authorList>
    </citation>
    <scope>IDENTIFICATION</scope>
</reference>
<dbReference type="PANTHER" id="PTHR10901">
    <property type="entry name" value="TROPOMODULIN"/>
    <property type="match status" value="1"/>
</dbReference>
<reference evidence="6" key="1">
    <citation type="submission" date="2025-05" db="UniProtKB">
        <authorList>
            <consortium name="RefSeq"/>
        </authorList>
    </citation>
    <scope>NUCLEOTIDE SEQUENCE [LARGE SCALE GENOMIC DNA]</scope>
</reference>
<accession>A0ABM4B669</accession>
<name>A0ABM4B669_HYDVU</name>
<protein>
    <submittedName>
        <fullName evidence="7">Leiomodin-2 isoform X3</fullName>
    </submittedName>
</protein>
<keyword evidence="4" id="KW-0175">Coiled coil</keyword>
<evidence type="ECO:0000256" key="5">
    <source>
        <dbReference type="SAM" id="MobiDB-lite"/>
    </source>
</evidence>
<evidence type="ECO:0000313" key="7">
    <source>
        <dbReference type="RefSeq" id="XP_065644345.1"/>
    </source>
</evidence>
<dbReference type="InterPro" id="IPR032675">
    <property type="entry name" value="LRR_dom_sf"/>
</dbReference>
<evidence type="ECO:0000256" key="3">
    <source>
        <dbReference type="ARBA" id="ARBA00023212"/>
    </source>
</evidence>
<keyword evidence="2" id="KW-0963">Cytoplasm</keyword>
<proteinExistence type="predicted"/>
<feature type="region of interest" description="Disordered" evidence="5">
    <location>
        <begin position="21"/>
        <end position="41"/>
    </location>
</feature>
<dbReference type="SUPFAM" id="SSF52047">
    <property type="entry name" value="RNI-like"/>
    <property type="match status" value="1"/>
</dbReference>